<accession>G0U8A8</accession>
<keyword evidence="1" id="KW-0472">Membrane</keyword>
<sequence length="121" mass="13167">MHVPLEAALWWIIFAVSGATVENATTALLSFLFSVLVALTMPVSLLELRNAILPGGKWAGKAVEGGEIRRKRSEVLVLLTAILFGAIFTQLDWAVWFQAWPVPAFVTYTVARVALAVGSKK</sequence>
<protein>
    <submittedName>
        <fullName evidence="2">Uncharacterized protein</fullName>
    </submittedName>
</protein>
<reference evidence="2" key="1">
    <citation type="journal article" date="2012" name="Proc. Natl. Acad. Sci. U.S.A.">
        <title>Antigenic diversity is generated by distinct evolutionary mechanisms in African trypanosome species.</title>
        <authorList>
            <person name="Jackson A.P."/>
            <person name="Berry A."/>
            <person name="Aslett M."/>
            <person name="Allison H.C."/>
            <person name="Burton P."/>
            <person name="Vavrova-Anderson J."/>
            <person name="Brown R."/>
            <person name="Browne H."/>
            <person name="Corton N."/>
            <person name="Hauser H."/>
            <person name="Gamble J."/>
            <person name="Gilderthorp R."/>
            <person name="Marcello L."/>
            <person name="McQuillan J."/>
            <person name="Otto T.D."/>
            <person name="Quail M.A."/>
            <person name="Sanders M.J."/>
            <person name="van Tonder A."/>
            <person name="Ginger M.L."/>
            <person name="Field M.C."/>
            <person name="Barry J.D."/>
            <person name="Hertz-Fowler C."/>
            <person name="Berriman M."/>
        </authorList>
    </citation>
    <scope>NUCLEOTIDE SEQUENCE</scope>
    <source>
        <strain evidence="2">Y486</strain>
    </source>
</reference>
<keyword evidence="1" id="KW-1133">Transmembrane helix</keyword>
<evidence type="ECO:0000313" key="2">
    <source>
        <dbReference type="EMBL" id="CCC52119.1"/>
    </source>
</evidence>
<organism evidence="2">
    <name type="scientific">Trypanosoma vivax (strain Y486)</name>
    <dbReference type="NCBI Taxonomy" id="1055687"/>
    <lineage>
        <taxon>Eukaryota</taxon>
        <taxon>Discoba</taxon>
        <taxon>Euglenozoa</taxon>
        <taxon>Kinetoplastea</taxon>
        <taxon>Metakinetoplastina</taxon>
        <taxon>Trypanosomatida</taxon>
        <taxon>Trypanosomatidae</taxon>
        <taxon>Trypanosoma</taxon>
        <taxon>Duttonella</taxon>
    </lineage>
</organism>
<evidence type="ECO:0000256" key="1">
    <source>
        <dbReference type="SAM" id="Phobius"/>
    </source>
</evidence>
<dbReference type="EMBL" id="HE573026">
    <property type="protein sequence ID" value="CCC52119.1"/>
    <property type="molecule type" value="Genomic_DNA"/>
</dbReference>
<dbReference type="AlphaFoldDB" id="G0U8A8"/>
<gene>
    <name evidence="2" type="ORF">TVY486_1011620</name>
</gene>
<dbReference type="VEuPathDB" id="TriTrypDB:TvY486_1011620"/>
<name>G0U8A8_TRYVY</name>
<keyword evidence="1" id="KW-0812">Transmembrane</keyword>
<proteinExistence type="predicted"/>
<feature type="transmembrane region" description="Helical" evidence="1">
    <location>
        <begin position="75"/>
        <end position="93"/>
    </location>
</feature>